<sequence length="375" mass="38111">MSRSTALRTSIAALAVLPAFTACSMLPGGQEVEANPNQATPAVEESTDNGSNDGNNSNNNNKSSSDESQDSNDDQDSNDNSSSNSSEDSNNNSGDDDSNNDGNGSDSNSRNNSGDDDSQDGSSMSGDSSSNSGSNSSNSSNSGSSTGGDSNSNSTSNSGSNGSSSNSGSSNGSGSASSAGQQVPVPAGSGISNLEVVKLQGSATTRTRGMVVGVFKATTDRPMSLKLRVKLYDANGKQIASNDGSNSVYTTGTHDLVTTNYFALPAGAKPKTFKVSLVDKTDLRTGFSITQMGRPTVGKYLQNRGVQSLKGTATSPTAVKGSVTIKAACISGGKVYQGTDSLSNNARENGKIAYDIPIYDAKGVDLTKATCYVSA</sequence>
<feature type="compositionally biased region" description="Low complexity" evidence="1">
    <location>
        <begin position="100"/>
        <end position="112"/>
    </location>
</feature>
<proteinExistence type="predicted"/>
<organism evidence="3 4">
    <name type="scientific">Luteococcus japonicus LSP_Lj1</name>
    <dbReference type="NCBI Taxonomy" id="1255658"/>
    <lineage>
        <taxon>Bacteria</taxon>
        <taxon>Bacillati</taxon>
        <taxon>Actinomycetota</taxon>
        <taxon>Actinomycetes</taxon>
        <taxon>Propionibacteriales</taxon>
        <taxon>Propionibacteriaceae</taxon>
        <taxon>Luteococcus</taxon>
    </lineage>
</organism>
<feature type="compositionally biased region" description="Low complexity" evidence="1">
    <location>
        <begin position="120"/>
        <end position="178"/>
    </location>
</feature>
<evidence type="ECO:0000313" key="4">
    <source>
        <dbReference type="Proteomes" id="UP000188342"/>
    </source>
</evidence>
<feature type="compositionally biased region" description="Low complexity" evidence="1">
    <location>
        <begin position="78"/>
        <end position="93"/>
    </location>
</feature>
<evidence type="ECO:0000256" key="1">
    <source>
        <dbReference type="SAM" id="MobiDB-lite"/>
    </source>
</evidence>
<evidence type="ECO:0000256" key="2">
    <source>
        <dbReference type="SAM" id="SignalP"/>
    </source>
</evidence>
<dbReference type="RefSeq" id="WP_094763991.1">
    <property type="nucleotide sequence ID" value="NZ_FUKQ01000017.1"/>
</dbReference>
<keyword evidence="2" id="KW-0732">Signal</keyword>
<dbReference type="EMBL" id="FUKQ01000017">
    <property type="protein sequence ID" value="SJN24933.1"/>
    <property type="molecule type" value="Genomic_DNA"/>
</dbReference>
<feature type="region of interest" description="Disordered" evidence="1">
    <location>
        <begin position="27"/>
        <end position="188"/>
    </location>
</feature>
<dbReference type="AlphaFoldDB" id="A0A1R4IZV2"/>
<reference evidence="3 4" key="1">
    <citation type="submission" date="2017-02" db="EMBL/GenBank/DDBJ databases">
        <authorList>
            <person name="Peterson S.W."/>
        </authorList>
    </citation>
    <scope>NUCLEOTIDE SEQUENCE [LARGE SCALE GENOMIC DNA]</scope>
    <source>
        <strain evidence="3 4">LSP_Lj1</strain>
    </source>
</reference>
<feature type="signal peptide" evidence="2">
    <location>
        <begin position="1"/>
        <end position="24"/>
    </location>
</feature>
<evidence type="ECO:0000313" key="3">
    <source>
        <dbReference type="EMBL" id="SJN24933.1"/>
    </source>
</evidence>
<feature type="chain" id="PRO_5039573236" evidence="2">
    <location>
        <begin position="25"/>
        <end position="375"/>
    </location>
</feature>
<dbReference type="Proteomes" id="UP000188342">
    <property type="component" value="Unassembled WGS sequence"/>
</dbReference>
<feature type="compositionally biased region" description="Low complexity" evidence="1">
    <location>
        <begin position="48"/>
        <end position="63"/>
    </location>
</feature>
<dbReference type="STRING" id="1255658.FM114_04495"/>
<protein>
    <submittedName>
        <fullName evidence="3">Uncharacterized protein</fullName>
    </submittedName>
</protein>
<keyword evidence="4" id="KW-1185">Reference proteome</keyword>
<dbReference type="PROSITE" id="PS51257">
    <property type="entry name" value="PROKAR_LIPOPROTEIN"/>
    <property type="match status" value="1"/>
</dbReference>
<name>A0A1R4IZV2_9ACTN</name>
<gene>
    <name evidence="3" type="ORF">FM114_04495</name>
</gene>
<feature type="compositionally biased region" description="Acidic residues" evidence="1">
    <location>
        <begin position="67"/>
        <end position="77"/>
    </location>
</feature>
<accession>A0A1R4IZV2</accession>